<evidence type="ECO:0000313" key="9">
    <source>
        <dbReference type="EMBL" id="EUB55214.1"/>
    </source>
</evidence>
<dbReference type="AlphaFoldDB" id="W6UP61"/>
<evidence type="ECO:0000256" key="4">
    <source>
        <dbReference type="ARBA" id="ARBA00022792"/>
    </source>
</evidence>
<keyword evidence="7" id="KW-0472">Membrane</keyword>
<dbReference type="Pfam" id="PF15884">
    <property type="entry name" value="QIL1"/>
    <property type="match status" value="1"/>
</dbReference>
<keyword evidence="3" id="KW-0812">Transmembrane</keyword>
<evidence type="ECO:0000256" key="8">
    <source>
        <dbReference type="RuleBase" id="RU363009"/>
    </source>
</evidence>
<keyword evidence="4 8" id="KW-0999">Mitochondrion inner membrane</keyword>
<comment type="subunit">
    <text evidence="8">Component of the mitochondrial contact site and cristae organizing system (MICOS) complex.</text>
</comment>
<proteinExistence type="inferred from homology"/>
<comment type="caution">
    <text evidence="9">The sequence shown here is derived from an EMBL/GenBank/DDBJ whole genome shotgun (WGS) entry which is preliminary data.</text>
</comment>
<evidence type="ECO:0000256" key="7">
    <source>
        <dbReference type="ARBA" id="ARBA00023136"/>
    </source>
</evidence>
<keyword evidence="10" id="KW-1185">Reference proteome</keyword>
<keyword evidence="5" id="KW-1133">Transmembrane helix</keyword>
<dbReference type="RefSeq" id="XP_024346410.1">
    <property type="nucleotide sequence ID" value="XM_024499182.1"/>
</dbReference>
<dbReference type="PANTHER" id="PTHR31816:SF3">
    <property type="entry name" value="MICOS COMPLEX SUBUNIT MIC13"/>
    <property type="match status" value="1"/>
</dbReference>
<comment type="subcellular location">
    <subcellularLocation>
        <location evidence="1 8">Mitochondrion inner membrane</location>
        <topology evidence="1 8">Single-pass membrane protein</topology>
    </subcellularLocation>
</comment>
<evidence type="ECO:0000256" key="2">
    <source>
        <dbReference type="ARBA" id="ARBA00006771"/>
    </source>
</evidence>
<dbReference type="CTD" id="36345648"/>
<evidence type="ECO:0000256" key="3">
    <source>
        <dbReference type="ARBA" id="ARBA00022692"/>
    </source>
</evidence>
<dbReference type="GO" id="GO:0042407">
    <property type="term" value="P:cristae formation"/>
    <property type="evidence" value="ECO:0007669"/>
    <property type="project" value="TreeGrafter"/>
</dbReference>
<dbReference type="PANTHER" id="PTHR31816">
    <property type="entry name" value="MICOS COMPLEX SUBUNIT MIC13"/>
    <property type="match status" value="1"/>
</dbReference>
<organism evidence="9 10">
    <name type="scientific">Echinococcus granulosus</name>
    <name type="common">Hydatid tapeworm</name>
    <dbReference type="NCBI Taxonomy" id="6210"/>
    <lineage>
        <taxon>Eukaryota</taxon>
        <taxon>Metazoa</taxon>
        <taxon>Spiralia</taxon>
        <taxon>Lophotrochozoa</taxon>
        <taxon>Platyhelminthes</taxon>
        <taxon>Cestoda</taxon>
        <taxon>Eucestoda</taxon>
        <taxon>Cyclophyllidea</taxon>
        <taxon>Taeniidae</taxon>
        <taxon>Echinococcus</taxon>
        <taxon>Echinococcus granulosus group</taxon>
    </lineage>
</organism>
<dbReference type="EMBL" id="APAU02000176">
    <property type="protein sequence ID" value="EUB55214.1"/>
    <property type="molecule type" value="Genomic_DNA"/>
</dbReference>
<reference evidence="9 10" key="1">
    <citation type="journal article" date="2013" name="Nat. Genet.">
        <title>The genome of the hydatid tapeworm Echinococcus granulosus.</title>
        <authorList>
            <person name="Zheng H."/>
            <person name="Zhang W."/>
            <person name="Zhang L."/>
            <person name="Zhang Z."/>
            <person name="Li J."/>
            <person name="Lu G."/>
            <person name="Zhu Y."/>
            <person name="Wang Y."/>
            <person name="Huang Y."/>
            <person name="Liu J."/>
            <person name="Kang H."/>
            <person name="Chen J."/>
            <person name="Wang L."/>
            <person name="Chen A."/>
            <person name="Yu S."/>
            <person name="Gao Z."/>
            <person name="Jin L."/>
            <person name="Gu W."/>
            <person name="Wang Z."/>
            <person name="Zhao L."/>
            <person name="Shi B."/>
            <person name="Wen H."/>
            <person name="Lin R."/>
            <person name="Jones M.K."/>
            <person name="Brejova B."/>
            <person name="Vinar T."/>
            <person name="Zhao G."/>
            <person name="McManus D.P."/>
            <person name="Chen Z."/>
            <person name="Zhou Y."/>
            <person name="Wang S."/>
        </authorList>
    </citation>
    <scope>NUCLEOTIDE SEQUENCE [LARGE SCALE GENOMIC DNA]</scope>
</reference>
<evidence type="ECO:0000256" key="1">
    <source>
        <dbReference type="ARBA" id="ARBA00004434"/>
    </source>
</evidence>
<accession>W6UP61</accession>
<dbReference type="Proteomes" id="UP000019149">
    <property type="component" value="Unassembled WGS sequence"/>
</dbReference>
<dbReference type="OrthoDB" id="5948578at2759"/>
<evidence type="ECO:0000256" key="5">
    <source>
        <dbReference type="ARBA" id="ARBA00022989"/>
    </source>
</evidence>
<name>W6UP61_ECHGR</name>
<protein>
    <recommendedName>
        <fullName evidence="8">MICOS complex subunit MIC13</fullName>
    </recommendedName>
</protein>
<dbReference type="InterPro" id="IPR026769">
    <property type="entry name" value="Mic13"/>
</dbReference>
<dbReference type="GeneID" id="36345648"/>
<evidence type="ECO:0000256" key="6">
    <source>
        <dbReference type="ARBA" id="ARBA00023128"/>
    </source>
</evidence>
<dbReference type="KEGG" id="egl:EGR_09933"/>
<dbReference type="STRING" id="6210.W6UP61"/>
<evidence type="ECO:0000313" key="10">
    <source>
        <dbReference type="Proteomes" id="UP000019149"/>
    </source>
</evidence>
<dbReference type="GO" id="GO:0044284">
    <property type="term" value="C:mitochondrial crista junction"/>
    <property type="evidence" value="ECO:0007669"/>
    <property type="project" value="TreeGrafter"/>
</dbReference>
<gene>
    <name evidence="9" type="ORF">EGR_09933</name>
</gene>
<dbReference type="GO" id="GO:0061617">
    <property type="term" value="C:MICOS complex"/>
    <property type="evidence" value="ECO:0007669"/>
    <property type="project" value="UniProtKB-UniRule"/>
</dbReference>
<comment type="similarity">
    <text evidence="2 8">Belongs to the MICOS complex subunit Mic13 family.</text>
</comment>
<comment type="function">
    <text evidence="8">Component of the MICOS complex, a large protein complex of the mitochondrial inner membrane that plays crucial roles in the maintenance of crista junctions, inner membrane architecture, and formation of contact sites to the outer membrane.</text>
</comment>
<keyword evidence="6 8" id="KW-0496">Mitochondrion</keyword>
<sequence length="111" mass="11918">MPQGWGVDRHCEVGPFRSRAVVKVGAAGGAVYYSISKGVWSSSSEGAEVYEDLKTYVVPQVSEAVQKLPYEACLKWNECVKSSFSRLGSMSSTAVSDYVAGALKKAGMRSD</sequence>